<dbReference type="InterPro" id="IPR013815">
    <property type="entry name" value="ATP_grasp_subdomain_1"/>
</dbReference>
<dbReference type="Pfam" id="PF13549">
    <property type="entry name" value="ATP-grasp_5"/>
    <property type="match status" value="1"/>
</dbReference>
<reference evidence="4" key="1">
    <citation type="submission" date="2022-10" db="EMBL/GenBank/DDBJ databases">
        <title>The WGS of Solirubrobacter ginsenosidimutans DSM 21036.</title>
        <authorList>
            <person name="Jiang Z."/>
        </authorList>
    </citation>
    <scope>NUCLEOTIDE SEQUENCE</scope>
    <source>
        <strain evidence="4">DSM 21036</strain>
    </source>
</reference>
<dbReference type="PANTHER" id="PTHR43334">
    <property type="entry name" value="ACETATE--COA LIGASE [ADP-FORMING]"/>
    <property type="match status" value="1"/>
</dbReference>
<dbReference type="Gene3D" id="3.30.470.20">
    <property type="entry name" value="ATP-grasp fold, B domain"/>
    <property type="match status" value="1"/>
</dbReference>
<dbReference type="SUPFAM" id="SSF52210">
    <property type="entry name" value="Succinyl-CoA synthetase domains"/>
    <property type="match status" value="1"/>
</dbReference>
<proteinExistence type="predicted"/>
<protein>
    <submittedName>
        <fullName evidence="4">Acetate--CoA ligase family protein</fullName>
    </submittedName>
</protein>
<dbReference type="GO" id="GO:0016874">
    <property type="term" value="F:ligase activity"/>
    <property type="evidence" value="ECO:0007669"/>
    <property type="project" value="UniProtKB-KW"/>
</dbReference>
<name>A0A9X3MRM4_9ACTN</name>
<dbReference type="AlphaFoldDB" id="A0A9X3MRM4"/>
<keyword evidence="3" id="KW-0067">ATP-binding</keyword>
<dbReference type="InterPro" id="IPR016102">
    <property type="entry name" value="Succinyl-CoA_synth-like"/>
</dbReference>
<dbReference type="GO" id="GO:0005524">
    <property type="term" value="F:ATP binding"/>
    <property type="evidence" value="ECO:0007669"/>
    <property type="project" value="UniProtKB-KW"/>
</dbReference>
<dbReference type="SUPFAM" id="SSF56059">
    <property type="entry name" value="Glutathione synthetase ATP-binding domain-like"/>
    <property type="match status" value="1"/>
</dbReference>
<evidence type="ECO:0000256" key="3">
    <source>
        <dbReference type="ARBA" id="ARBA00022840"/>
    </source>
</evidence>
<dbReference type="Gene3D" id="3.40.50.261">
    <property type="entry name" value="Succinyl-CoA synthetase domains"/>
    <property type="match status" value="1"/>
</dbReference>
<comment type="caution">
    <text evidence="4">The sequence shown here is derived from an EMBL/GenBank/DDBJ whole genome shotgun (WGS) entry which is preliminary data.</text>
</comment>
<organism evidence="4 5">
    <name type="scientific">Solirubrobacter ginsenosidimutans</name>
    <dbReference type="NCBI Taxonomy" id="490573"/>
    <lineage>
        <taxon>Bacteria</taxon>
        <taxon>Bacillati</taxon>
        <taxon>Actinomycetota</taxon>
        <taxon>Thermoleophilia</taxon>
        <taxon>Solirubrobacterales</taxon>
        <taxon>Solirubrobacteraceae</taxon>
        <taxon>Solirubrobacter</taxon>
    </lineage>
</organism>
<evidence type="ECO:0000313" key="4">
    <source>
        <dbReference type="EMBL" id="MDA0161344.1"/>
    </source>
</evidence>
<keyword evidence="5" id="KW-1185">Reference proteome</keyword>
<dbReference type="PANTHER" id="PTHR43334:SF1">
    <property type="entry name" value="3-HYDROXYPROPIONATE--COA LIGASE [ADP-FORMING]"/>
    <property type="match status" value="1"/>
</dbReference>
<dbReference type="EMBL" id="JAPDOD010000011">
    <property type="protein sequence ID" value="MDA0161344.1"/>
    <property type="molecule type" value="Genomic_DNA"/>
</dbReference>
<dbReference type="RefSeq" id="WP_270040547.1">
    <property type="nucleotide sequence ID" value="NZ_JAPDOD010000011.1"/>
</dbReference>
<dbReference type="Gene3D" id="3.30.1490.20">
    <property type="entry name" value="ATP-grasp fold, A domain"/>
    <property type="match status" value="1"/>
</dbReference>
<evidence type="ECO:0000256" key="2">
    <source>
        <dbReference type="ARBA" id="ARBA00022741"/>
    </source>
</evidence>
<gene>
    <name evidence="4" type="ORF">OM076_13785</name>
</gene>
<dbReference type="InterPro" id="IPR051538">
    <property type="entry name" value="Acyl-CoA_Synth/Transferase"/>
</dbReference>
<evidence type="ECO:0000256" key="1">
    <source>
        <dbReference type="ARBA" id="ARBA00022598"/>
    </source>
</evidence>
<keyword evidence="1 4" id="KW-0436">Ligase</keyword>
<accession>A0A9X3MRM4</accession>
<keyword evidence="2" id="KW-0547">Nucleotide-binding</keyword>
<dbReference type="Proteomes" id="UP001149140">
    <property type="component" value="Unassembled WGS sequence"/>
</dbReference>
<evidence type="ECO:0000313" key="5">
    <source>
        <dbReference type="Proteomes" id="UP001149140"/>
    </source>
</evidence>
<sequence length="424" mass="44185">MIDAVLRNAGILRFTSGEELFNAAEFFEGQPLPGGRRVGIVSNSTGVATLAADGCMTRGLVIGELDEGARNPLVLGIHADPEAYAKGIRSMLGDAGIDAVIACFADLAGGDPRTVLDAATEQSKPVVASVVTADGRLPADGPVGLPNFLFPESCSAVLARGAERRAWLSRPVGQRPMHDDIDHTAAGVLLAAQLQADGTSWLGTADGAALLATHGIATVASHRCEDVEAVVAAAERIGGPIALKADFPAPGHAGDIDAVLLGLAGQEAARAGWRELERRVQAAGRPWIGALVQPFVGAGADVLVGAVRDPDFGPVMAIGLGGRQAGLARAVAFRMLPVTGEEGDELIDASESVATQLAGFRGSPRVDRPALRDVILRFAELLRGSPEIVEADLNPVRCMPKGCVVLDLRMRIARQQPIERVKTW</sequence>